<gene>
    <name evidence="2" type="ORF">AUCHE_08_02830</name>
</gene>
<evidence type="ECO:0000313" key="3">
    <source>
        <dbReference type="Proteomes" id="UP000008495"/>
    </source>
</evidence>
<dbReference type="NCBIfam" id="TIGR03725">
    <property type="entry name" value="T6A_YeaZ"/>
    <property type="match status" value="1"/>
</dbReference>
<dbReference type="InterPro" id="IPR043129">
    <property type="entry name" value="ATPase_NBD"/>
</dbReference>
<name>K6VMW6_9MICO</name>
<dbReference type="EMBL" id="BAGZ01000008">
    <property type="protein sequence ID" value="GAB78039.1"/>
    <property type="molecule type" value="Genomic_DNA"/>
</dbReference>
<comment type="caution">
    <text evidence="2">The sequence shown here is derived from an EMBL/GenBank/DDBJ whole genome shotgun (WGS) entry which is preliminary data.</text>
</comment>
<dbReference type="InterPro" id="IPR000905">
    <property type="entry name" value="Gcp-like_dom"/>
</dbReference>
<dbReference type="Pfam" id="PF00814">
    <property type="entry name" value="TsaD"/>
    <property type="match status" value="1"/>
</dbReference>
<dbReference type="OrthoDB" id="9809995at2"/>
<dbReference type="Gene3D" id="3.30.420.40">
    <property type="match status" value="2"/>
</dbReference>
<dbReference type="Proteomes" id="UP000008495">
    <property type="component" value="Unassembled WGS sequence"/>
</dbReference>
<dbReference type="InterPro" id="IPR022496">
    <property type="entry name" value="T6A_TsaB"/>
</dbReference>
<reference evidence="2 3" key="1">
    <citation type="submission" date="2012-08" db="EMBL/GenBank/DDBJ databases">
        <title>Whole genome shotgun sequence of Austwickia chelonae NBRC 105200.</title>
        <authorList>
            <person name="Yoshida I."/>
            <person name="Hosoyama A."/>
            <person name="Tsuchikane K."/>
            <person name="Katsumata H."/>
            <person name="Ando Y."/>
            <person name="Ohji S."/>
            <person name="Hamada M."/>
            <person name="Tamura T."/>
            <person name="Yamazoe A."/>
            <person name="Yamazaki S."/>
            <person name="Fujita N."/>
        </authorList>
    </citation>
    <scope>NUCLEOTIDE SEQUENCE [LARGE SCALE GENOMIC DNA]</scope>
    <source>
        <strain evidence="2 3">NBRC 105200</strain>
    </source>
</reference>
<dbReference type="eggNOG" id="COG1214">
    <property type="taxonomic scope" value="Bacteria"/>
</dbReference>
<dbReference type="RefSeq" id="WP_006502793.1">
    <property type="nucleotide sequence ID" value="NZ_BAGZ01000008.1"/>
</dbReference>
<dbReference type="SUPFAM" id="SSF53067">
    <property type="entry name" value="Actin-like ATPase domain"/>
    <property type="match status" value="2"/>
</dbReference>
<organism evidence="2 3">
    <name type="scientific">Austwickia chelonae NBRC 105200</name>
    <dbReference type="NCBI Taxonomy" id="1184607"/>
    <lineage>
        <taxon>Bacteria</taxon>
        <taxon>Bacillati</taxon>
        <taxon>Actinomycetota</taxon>
        <taxon>Actinomycetes</taxon>
        <taxon>Micrococcales</taxon>
        <taxon>Dermatophilaceae</taxon>
        <taxon>Austwickia</taxon>
    </lineage>
</organism>
<sequence length="227" mass="23990">MLLLACDTSTSAITVGLHDGRSIVASESTIDVRAHAERLAPSVNEVLRRVGATPDDVTHVVGGTGPGPFTGLRVGLVTAQVFAWSVGLTAAGVCSLDALAHRVLLDGSVEEGQEFLVATDARRKEVYWATYRVLSGVVERQEGPAVTRPSELPDEVTALPCAGRGPLLYPEILRQGWDVLDVDGGAMSDLAVRRLQTGQVLGPADPDYLRRPDAVPAQAKPVIPVGR</sequence>
<dbReference type="AlphaFoldDB" id="K6VMW6"/>
<evidence type="ECO:0000313" key="2">
    <source>
        <dbReference type="EMBL" id="GAB78039.1"/>
    </source>
</evidence>
<feature type="domain" description="Gcp-like" evidence="1">
    <location>
        <begin position="33"/>
        <end position="152"/>
    </location>
</feature>
<proteinExistence type="predicted"/>
<keyword evidence="3" id="KW-1185">Reference proteome</keyword>
<dbReference type="STRING" id="100225.SAMN05421595_0555"/>
<evidence type="ECO:0000259" key="1">
    <source>
        <dbReference type="Pfam" id="PF00814"/>
    </source>
</evidence>
<dbReference type="GO" id="GO:0002949">
    <property type="term" value="P:tRNA threonylcarbamoyladenosine modification"/>
    <property type="evidence" value="ECO:0007669"/>
    <property type="project" value="InterPro"/>
</dbReference>
<accession>K6VMW6</accession>
<protein>
    <submittedName>
        <fullName evidence="2">Peptidase M22 family protein</fullName>
    </submittedName>
</protein>